<dbReference type="NCBIfam" id="NF004531">
    <property type="entry name" value="PRK05878.1"/>
    <property type="match status" value="1"/>
</dbReference>
<keyword evidence="9" id="KW-0067">ATP-binding</keyword>
<keyword evidence="8" id="KW-0418">Kinase</keyword>
<feature type="domain" description="Pyruvate phosphate dikinase AMP/ATP-binding" evidence="13">
    <location>
        <begin position="60"/>
        <end position="286"/>
    </location>
</feature>
<feature type="domain" description="PEP-utilising enzyme mobile" evidence="12">
    <location>
        <begin position="418"/>
        <end position="498"/>
    </location>
</feature>
<dbReference type="PANTHER" id="PTHR22931">
    <property type="entry name" value="PHOSPHOENOLPYRUVATE DIKINASE-RELATED"/>
    <property type="match status" value="1"/>
</dbReference>
<dbReference type="Gene3D" id="1.10.189.10">
    <property type="entry name" value="Pyruvate Phosphate Dikinase, domain 2"/>
    <property type="match status" value="1"/>
</dbReference>
<evidence type="ECO:0000259" key="14">
    <source>
        <dbReference type="Pfam" id="PF02896"/>
    </source>
</evidence>
<evidence type="ECO:0000256" key="2">
    <source>
        <dbReference type="ARBA" id="ARBA00007837"/>
    </source>
</evidence>
<dbReference type="InterPro" id="IPR002192">
    <property type="entry name" value="PPDK_AMP/ATP-bd"/>
</dbReference>
<evidence type="ECO:0000256" key="6">
    <source>
        <dbReference type="ARBA" id="ARBA00022723"/>
    </source>
</evidence>
<dbReference type="PANTHER" id="PTHR22931:SF9">
    <property type="entry name" value="PYRUVATE, PHOSPHATE DIKINASE 1, CHLOROPLASTIC"/>
    <property type="match status" value="1"/>
</dbReference>
<dbReference type="SUPFAM" id="SSF56059">
    <property type="entry name" value="Glutathione synthetase ATP-binding domain-like"/>
    <property type="match status" value="1"/>
</dbReference>
<comment type="catalytic activity">
    <reaction evidence="11">
        <text>pyruvate + phosphate + ATP = phosphoenolpyruvate + AMP + diphosphate + H(+)</text>
        <dbReference type="Rhea" id="RHEA:10756"/>
        <dbReference type="ChEBI" id="CHEBI:15361"/>
        <dbReference type="ChEBI" id="CHEBI:15378"/>
        <dbReference type="ChEBI" id="CHEBI:30616"/>
        <dbReference type="ChEBI" id="CHEBI:33019"/>
        <dbReference type="ChEBI" id="CHEBI:43474"/>
        <dbReference type="ChEBI" id="CHEBI:58702"/>
        <dbReference type="ChEBI" id="CHEBI:456215"/>
        <dbReference type="EC" id="2.7.9.1"/>
    </reaction>
</comment>
<dbReference type="Gene3D" id="3.30.470.20">
    <property type="entry name" value="ATP-grasp fold, B domain"/>
    <property type="match status" value="1"/>
</dbReference>
<dbReference type="Proteomes" id="UP001595823">
    <property type="component" value="Unassembled WGS sequence"/>
</dbReference>
<keyword evidence="6" id="KW-0479">Metal-binding</keyword>
<evidence type="ECO:0000259" key="13">
    <source>
        <dbReference type="Pfam" id="PF01326"/>
    </source>
</evidence>
<sequence length="874" mass="93795">MTQYVFDFASGDATQTDLLGGKGANLAEMTRLGLPVPPGFTITTDACRHYLAEGAVPGALADQVRDHTAALEKAMGRRFGDTADPLLVSVRSGAKVSMPGMMDTVLNVGLNDETVRGFAAVYGDESFAADTYRRLLAMFGQTVLGVDGSLFSRALDEAKKKQGVTADSELTAAVLSELVETYKDIILEETGSPFPQDPHEQLRQATEAVFRSWNGERARVYRKRENIPDDLGTAVNIVAMVFGNRSADSGTGVAFTRDPSTGEQGVWGDYLADAQGEDVVAGIRNTEPLAALEGHDAESYRELLSYMELLEKHYRDVCDIEFTIEEGKLWMLQTRIGKRTPAAAFRVACDLVDEGLITIDEALGRVSGEQLTQLMFPAFDRSNAPAPLAKGVAAAPGAAVGKAVFDPHRAAELAESGEKVVLVRDETNPDDLPGMIAAEGVLTARGGKTSHAAVVARGLGKTCVCGADSLEIGPDSARAADGTVVNEGDVVSLDGGTGEIWTGSIPVTDSPVAQYFEGKLGASSDPLVTAVDRLVRHADESARMEVWANADTGSDARRARRFGARGIGLCRTEHMFLGDRREMVERLILAEPSDREPILDELGRLQESDFAEIFEAMDGLPVVVRLLDPPLHEFLPSLVDVSVKEAVSPSAENADLLRAVRRLHEHNPMLGLRGVRLGIILEGLYSMQVRSIARAAEALRAKGLDPKPEIMVPLVSEASELDVARRAAEKVLEGFDVDVPIGTMVETPRAALTAGRVARFADFFSFGTNDLTQMTWGFSRDDAEGSFFGDYLDLGIFEYSPFAVLDEAGVGALVETAVKTGREANPDLHLGICGEHGGDPQSIAFFDKAGLDYVSCSPYRVPVARLARGQSAVK</sequence>
<name>A0ABV8U053_9ACTN</name>
<dbReference type="Gene3D" id="3.50.30.10">
    <property type="entry name" value="Phosphohistidine domain"/>
    <property type="match status" value="1"/>
</dbReference>
<dbReference type="PIRSF" id="PIRSF000853">
    <property type="entry name" value="PPDK"/>
    <property type="match status" value="1"/>
</dbReference>
<comment type="similarity">
    <text evidence="2 11">Belongs to the PEP-utilizing enzyme family.</text>
</comment>
<evidence type="ECO:0000256" key="3">
    <source>
        <dbReference type="ARBA" id="ARBA00011994"/>
    </source>
</evidence>
<evidence type="ECO:0000256" key="4">
    <source>
        <dbReference type="ARBA" id="ARBA00020138"/>
    </source>
</evidence>
<protein>
    <recommendedName>
        <fullName evidence="4 11">Pyruvate, phosphate dikinase</fullName>
        <ecNumber evidence="3 11">2.7.9.1</ecNumber>
    </recommendedName>
</protein>
<evidence type="ECO:0000256" key="7">
    <source>
        <dbReference type="ARBA" id="ARBA00022741"/>
    </source>
</evidence>
<dbReference type="PROSITE" id="PS00370">
    <property type="entry name" value="PEP_ENZYMES_PHOS_SITE"/>
    <property type="match status" value="1"/>
</dbReference>
<dbReference type="InterPro" id="IPR013815">
    <property type="entry name" value="ATP_grasp_subdomain_1"/>
</dbReference>
<evidence type="ECO:0000313" key="16">
    <source>
        <dbReference type="Proteomes" id="UP001595823"/>
    </source>
</evidence>
<dbReference type="InterPro" id="IPR010121">
    <property type="entry name" value="Pyruvate_phosphate_dikinase"/>
</dbReference>
<evidence type="ECO:0000256" key="11">
    <source>
        <dbReference type="PIRNR" id="PIRNR000853"/>
    </source>
</evidence>
<keyword evidence="16" id="KW-1185">Reference proteome</keyword>
<dbReference type="Pfam" id="PF02896">
    <property type="entry name" value="PEP-utilizers_C"/>
    <property type="match status" value="1"/>
</dbReference>
<dbReference type="InterPro" id="IPR036637">
    <property type="entry name" value="Phosphohistidine_dom_sf"/>
</dbReference>
<keyword evidence="10" id="KW-0460">Magnesium</keyword>
<evidence type="ECO:0000313" key="15">
    <source>
        <dbReference type="EMBL" id="MFC4336217.1"/>
    </source>
</evidence>
<dbReference type="SUPFAM" id="SSF52009">
    <property type="entry name" value="Phosphohistidine domain"/>
    <property type="match status" value="1"/>
</dbReference>
<dbReference type="Gene3D" id="3.20.20.60">
    <property type="entry name" value="Phosphoenolpyruvate-binding domains"/>
    <property type="match status" value="1"/>
</dbReference>
<dbReference type="SUPFAM" id="SSF51621">
    <property type="entry name" value="Phosphoenolpyruvate/pyruvate domain"/>
    <property type="match status" value="1"/>
</dbReference>
<dbReference type="Pfam" id="PF01326">
    <property type="entry name" value="PPDK_N"/>
    <property type="match status" value="2"/>
</dbReference>
<dbReference type="NCBIfam" id="TIGR01828">
    <property type="entry name" value="pyru_phos_dikin"/>
    <property type="match status" value="1"/>
</dbReference>
<organism evidence="15 16">
    <name type="scientific">Salininema proteolyticum</name>
    <dbReference type="NCBI Taxonomy" id="1607685"/>
    <lineage>
        <taxon>Bacteria</taxon>
        <taxon>Bacillati</taxon>
        <taxon>Actinomycetota</taxon>
        <taxon>Actinomycetes</taxon>
        <taxon>Glycomycetales</taxon>
        <taxon>Glycomycetaceae</taxon>
        <taxon>Salininema</taxon>
    </lineage>
</organism>
<keyword evidence="7" id="KW-0547">Nucleotide-binding</keyword>
<feature type="domain" description="Pyruvate phosphate dikinase AMP/ATP-binding" evidence="13">
    <location>
        <begin position="299"/>
        <end position="343"/>
    </location>
</feature>
<dbReference type="InterPro" id="IPR040442">
    <property type="entry name" value="Pyrv_kinase-like_dom_sf"/>
</dbReference>
<accession>A0ABV8U053</accession>
<comment type="cofactor">
    <cofactor evidence="1 11">
        <name>Mg(2+)</name>
        <dbReference type="ChEBI" id="CHEBI:18420"/>
    </cofactor>
</comment>
<dbReference type="InterPro" id="IPR008279">
    <property type="entry name" value="PEP-util_enz_mobile_dom"/>
</dbReference>
<dbReference type="InterPro" id="IPR015813">
    <property type="entry name" value="Pyrv/PenolPyrv_kinase-like_dom"/>
</dbReference>
<comment type="caution">
    <text evidence="15">The sequence shown here is derived from an EMBL/GenBank/DDBJ whole genome shotgun (WGS) entry which is preliminary data.</text>
</comment>
<evidence type="ECO:0000256" key="10">
    <source>
        <dbReference type="ARBA" id="ARBA00022842"/>
    </source>
</evidence>
<dbReference type="Gene3D" id="3.30.1490.20">
    <property type="entry name" value="ATP-grasp fold, A domain"/>
    <property type="match status" value="1"/>
</dbReference>
<evidence type="ECO:0000256" key="8">
    <source>
        <dbReference type="ARBA" id="ARBA00022777"/>
    </source>
</evidence>
<dbReference type="GO" id="GO:0050242">
    <property type="term" value="F:pyruvate, phosphate dikinase activity"/>
    <property type="evidence" value="ECO:0007669"/>
    <property type="project" value="UniProtKB-EC"/>
</dbReference>
<evidence type="ECO:0000259" key="12">
    <source>
        <dbReference type="Pfam" id="PF00391"/>
    </source>
</evidence>
<evidence type="ECO:0000256" key="1">
    <source>
        <dbReference type="ARBA" id="ARBA00001946"/>
    </source>
</evidence>
<evidence type="ECO:0000256" key="9">
    <source>
        <dbReference type="ARBA" id="ARBA00022840"/>
    </source>
</evidence>
<dbReference type="Pfam" id="PF00391">
    <property type="entry name" value="PEP-utilizers"/>
    <property type="match status" value="1"/>
</dbReference>
<keyword evidence="15" id="KW-0670">Pyruvate</keyword>
<dbReference type="RefSeq" id="WP_380621879.1">
    <property type="nucleotide sequence ID" value="NZ_JBHSDK010000016.1"/>
</dbReference>
<dbReference type="EC" id="2.7.9.1" evidence="3 11"/>
<dbReference type="InterPro" id="IPR018274">
    <property type="entry name" value="PEP_util_AS"/>
</dbReference>
<dbReference type="EMBL" id="JBHSDK010000016">
    <property type="protein sequence ID" value="MFC4336217.1"/>
    <property type="molecule type" value="Genomic_DNA"/>
</dbReference>
<reference evidence="16" key="1">
    <citation type="journal article" date="2019" name="Int. J. Syst. Evol. Microbiol.">
        <title>The Global Catalogue of Microorganisms (GCM) 10K type strain sequencing project: providing services to taxonomists for standard genome sequencing and annotation.</title>
        <authorList>
            <consortium name="The Broad Institute Genomics Platform"/>
            <consortium name="The Broad Institute Genome Sequencing Center for Infectious Disease"/>
            <person name="Wu L."/>
            <person name="Ma J."/>
        </authorList>
    </citation>
    <scope>NUCLEOTIDE SEQUENCE [LARGE SCALE GENOMIC DNA]</scope>
    <source>
        <strain evidence="16">IBRC-M 10908</strain>
    </source>
</reference>
<gene>
    <name evidence="15" type="primary">ppdK</name>
    <name evidence="15" type="ORF">ACFPET_13500</name>
</gene>
<evidence type="ECO:0000256" key="5">
    <source>
        <dbReference type="ARBA" id="ARBA00022679"/>
    </source>
</evidence>
<keyword evidence="5 15" id="KW-0808">Transferase</keyword>
<feature type="domain" description="PEP-utilising enzyme C-terminal" evidence="14">
    <location>
        <begin position="536"/>
        <end position="867"/>
    </location>
</feature>
<dbReference type="Gene3D" id="1.20.80.30">
    <property type="match status" value="1"/>
</dbReference>
<dbReference type="InterPro" id="IPR000121">
    <property type="entry name" value="PEP_util_C"/>
</dbReference>
<proteinExistence type="inferred from homology"/>